<reference evidence="2" key="1">
    <citation type="journal article" date="2023" name="Int. J. Syst. Evol. Microbiol.">
        <title>&lt;i&gt;Clostridium folliculivorans&lt;/i&gt; sp. nov., isolated from soil samples of an organic paddy in Japan.</title>
        <authorList>
            <person name="Tazawa J."/>
            <person name="Kobayashi H."/>
            <person name="Tanizawa Y."/>
            <person name="Uchino A."/>
            <person name="Tanaka F."/>
            <person name="Urashima Y."/>
            <person name="Miura S."/>
            <person name="Sakamoto M."/>
            <person name="Ohkuma M."/>
            <person name="Tohno M."/>
        </authorList>
    </citation>
    <scope>NUCLEOTIDE SEQUENCE</scope>
    <source>
        <strain evidence="2">D1-1</strain>
    </source>
</reference>
<accession>A0A9W5Y083</accession>
<dbReference type="AlphaFoldDB" id="A0A9W5Y083"/>
<dbReference type="InterPro" id="IPR010982">
    <property type="entry name" value="Lambda_DNA-bd_dom_sf"/>
</dbReference>
<sequence length="387" mass="44596">MKFYSPSEKIKLMRKKFSINQADLESVNMTRAFISMMESGKRNVSKAGLQKLVSKFKELAMKNSITLDIDDEYFSRQPKEDARLYIEKELIRNNEHMELDKLTKIAIDFEIYDLLSKIYEMNAEKFLAENEFINAFINFNLALEKLQQTSVNSGQALLSKQLGVCKERLGEYIEAIYYFKQAIEYSLKESNTIIYFKSSRNLAIAYAKSAQYSSCIQTVDENILNSTIKASKEILIDARITKATALANLNDDNGLKEYLSLVDEVGDTNDLALSFLYNNISEFYYRKDDYKKSLEYANKAHVLKSKVNRVALPNTLNVKGKVFLKLGLVQEGTMMFDLAASIAEENKTFDMLLDNYKALISIYESKEDLKEVMKRFENLLLYKKSIL</sequence>
<feature type="domain" description="HTH cro/C1-type" evidence="1">
    <location>
        <begin position="10"/>
        <end position="74"/>
    </location>
</feature>
<dbReference type="EMBL" id="BQXY01000001">
    <property type="protein sequence ID" value="GKU24324.1"/>
    <property type="molecule type" value="Genomic_DNA"/>
</dbReference>
<dbReference type="GO" id="GO:0003677">
    <property type="term" value="F:DNA binding"/>
    <property type="evidence" value="ECO:0007669"/>
    <property type="project" value="InterPro"/>
</dbReference>
<evidence type="ECO:0000259" key="1">
    <source>
        <dbReference type="PROSITE" id="PS50943"/>
    </source>
</evidence>
<dbReference type="Proteomes" id="UP001057868">
    <property type="component" value="Unassembled WGS sequence"/>
</dbReference>
<dbReference type="SUPFAM" id="SSF48452">
    <property type="entry name" value="TPR-like"/>
    <property type="match status" value="2"/>
</dbReference>
<dbReference type="RefSeq" id="WP_261851338.1">
    <property type="nucleotide sequence ID" value="NZ_BQXY01000001.1"/>
</dbReference>
<evidence type="ECO:0000313" key="2">
    <source>
        <dbReference type="EMBL" id="GKU24324.1"/>
    </source>
</evidence>
<proteinExistence type="predicted"/>
<organism evidence="2 3">
    <name type="scientific">Clostridium folliculivorans</name>
    <dbReference type="NCBI Taxonomy" id="2886038"/>
    <lineage>
        <taxon>Bacteria</taxon>
        <taxon>Bacillati</taxon>
        <taxon>Bacillota</taxon>
        <taxon>Clostridia</taxon>
        <taxon>Eubacteriales</taxon>
        <taxon>Clostridiaceae</taxon>
        <taxon>Clostridium</taxon>
    </lineage>
</organism>
<dbReference type="SMART" id="SM00028">
    <property type="entry name" value="TPR"/>
    <property type="match status" value="3"/>
</dbReference>
<name>A0A9W5Y083_9CLOT</name>
<dbReference type="InterPro" id="IPR019734">
    <property type="entry name" value="TPR_rpt"/>
</dbReference>
<dbReference type="CDD" id="cd00093">
    <property type="entry name" value="HTH_XRE"/>
    <property type="match status" value="1"/>
</dbReference>
<protein>
    <recommendedName>
        <fullName evidence="1">HTH cro/C1-type domain-containing protein</fullName>
    </recommendedName>
</protein>
<gene>
    <name evidence="2" type="ORF">CFOLD11_11500</name>
</gene>
<evidence type="ECO:0000313" key="3">
    <source>
        <dbReference type="Proteomes" id="UP001057868"/>
    </source>
</evidence>
<comment type="caution">
    <text evidence="2">The sequence shown here is derived from an EMBL/GenBank/DDBJ whole genome shotgun (WGS) entry which is preliminary data.</text>
</comment>
<dbReference type="PROSITE" id="PS50943">
    <property type="entry name" value="HTH_CROC1"/>
    <property type="match status" value="1"/>
</dbReference>
<dbReference type="InterPro" id="IPR011990">
    <property type="entry name" value="TPR-like_helical_dom_sf"/>
</dbReference>
<dbReference type="SUPFAM" id="SSF47413">
    <property type="entry name" value="lambda repressor-like DNA-binding domains"/>
    <property type="match status" value="1"/>
</dbReference>
<dbReference type="InterPro" id="IPR001387">
    <property type="entry name" value="Cro/C1-type_HTH"/>
</dbReference>
<keyword evidence="3" id="KW-1185">Reference proteome</keyword>
<dbReference type="Gene3D" id="1.25.40.10">
    <property type="entry name" value="Tetratricopeptide repeat domain"/>
    <property type="match status" value="2"/>
</dbReference>